<dbReference type="InterPro" id="IPR050275">
    <property type="entry name" value="PGM_Phosphatase"/>
</dbReference>
<dbReference type="Gene3D" id="3.40.50.1240">
    <property type="entry name" value="Phosphoglycerate mutase-like"/>
    <property type="match status" value="1"/>
</dbReference>
<dbReference type="InterPro" id="IPR029033">
    <property type="entry name" value="His_PPase_superfam"/>
</dbReference>
<dbReference type="Pfam" id="PF00300">
    <property type="entry name" value="His_Phos_1"/>
    <property type="match status" value="1"/>
</dbReference>
<dbReference type="PANTHER" id="PTHR48100">
    <property type="entry name" value="BROAD-SPECIFICITY PHOSPHATASE YOR283W-RELATED"/>
    <property type="match status" value="1"/>
</dbReference>
<dbReference type="CDD" id="cd07067">
    <property type="entry name" value="HP_PGM_like"/>
    <property type="match status" value="1"/>
</dbReference>
<dbReference type="InterPro" id="IPR013078">
    <property type="entry name" value="His_Pase_superF_clade-1"/>
</dbReference>
<dbReference type="Proteomes" id="UP001500839">
    <property type="component" value="Unassembled WGS sequence"/>
</dbReference>
<name>A0ABP9CWD8_9ACTN</name>
<comment type="caution">
    <text evidence="1">The sequence shown here is derived from an EMBL/GenBank/DDBJ whole genome shotgun (WGS) entry which is preliminary data.</text>
</comment>
<evidence type="ECO:0000313" key="2">
    <source>
        <dbReference type="Proteomes" id="UP001500839"/>
    </source>
</evidence>
<keyword evidence="2" id="KW-1185">Reference proteome</keyword>
<dbReference type="SMART" id="SM00855">
    <property type="entry name" value="PGAM"/>
    <property type="match status" value="1"/>
</dbReference>
<evidence type="ECO:0000313" key="1">
    <source>
        <dbReference type="EMBL" id="GAA4819480.1"/>
    </source>
</evidence>
<dbReference type="NCBIfam" id="NF009993">
    <property type="entry name" value="PRK13462.1"/>
    <property type="match status" value="1"/>
</dbReference>
<dbReference type="SUPFAM" id="SSF53254">
    <property type="entry name" value="Phosphoglycerate mutase-like"/>
    <property type="match status" value="1"/>
</dbReference>
<dbReference type="PIRSF" id="PIRSF000709">
    <property type="entry name" value="6PFK_2-Ptase"/>
    <property type="match status" value="1"/>
</dbReference>
<dbReference type="EMBL" id="BAABKQ010000001">
    <property type="protein sequence ID" value="GAA4819480.1"/>
    <property type="molecule type" value="Genomic_DNA"/>
</dbReference>
<accession>A0ABP9CWD8</accession>
<protein>
    <submittedName>
        <fullName evidence="1">Acid phosphatase</fullName>
    </submittedName>
</protein>
<sequence length="205" mass="22261">MKDHFRIVLVRHGETDWSASGRHTGRTDVALTAAGIDQARRLPDLLAPLQLDDPLVIASPRRRALDTARLAGLAVDAVDDGLAEWDYGDYEGVTTPEIRRTVPGWTVWTHPCPGGETAAQVAARADGVLRSVAGPETRRDVVLVGHGHFSRALMARWIDAEVTLGARLAMPTAAVAELGHEHEYRVICSVAGPRRLPARHGEPIR</sequence>
<organism evidence="1 2">
    <name type="scientific">Tomitella cavernea</name>
    <dbReference type="NCBI Taxonomy" id="1387982"/>
    <lineage>
        <taxon>Bacteria</taxon>
        <taxon>Bacillati</taxon>
        <taxon>Actinomycetota</taxon>
        <taxon>Actinomycetes</taxon>
        <taxon>Mycobacteriales</taxon>
        <taxon>Tomitella</taxon>
    </lineage>
</organism>
<dbReference type="PANTHER" id="PTHR48100:SF15">
    <property type="entry name" value="SEDOHEPTULOSE 1,7-BISPHOSPHATASE"/>
    <property type="match status" value="1"/>
</dbReference>
<proteinExistence type="predicted"/>
<gene>
    <name evidence="1" type="ORF">GCM10023353_28930</name>
</gene>
<reference evidence="2" key="1">
    <citation type="journal article" date="2019" name="Int. J. Syst. Evol. Microbiol.">
        <title>The Global Catalogue of Microorganisms (GCM) 10K type strain sequencing project: providing services to taxonomists for standard genome sequencing and annotation.</title>
        <authorList>
            <consortium name="The Broad Institute Genomics Platform"/>
            <consortium name="The Broad Institute Genome Sequencing Center for Infectious Disease"/>
            <person name="Wu L."/>
            <person name="Ma J."/>
        </authorList>
    </citation>
    <scope>NUCLEOTIDE SEQUENCE [LARGE SCALE GENOMIC DNA]</scope>
    <source>
        <strain evidence="2">JCM 18542</strain>
    </source>
</reference>